<sequence>MKRDSMLKMRVTELFLRNLNKNGMVEKLS</sequence>
<organism evidence="1 2">
    <name type="scientific">Enterococcus dispar ATCC 51266</name>
    <dbReference type="NCBI Taxonomy" id="1139219"/>
    <lineage>
        <taxon>Bacteria</taxon>
        <taxon>Bacillati</taxon>
        <taxon>Bacillota</taxon>
        <taxon>Bacilli</taxon>
        <taxon>Lactobacillales</taxon>
        <taxon>Enterococcaceae</taxon>
        <taxon>Enterococcus</taxon>
    </lineage>
</organism>
<dbReference type="HOGENOM" id="CLU_3409207_0_0_9"/>
<dbReference type="EMBL" id="AHYR01000012">
    <property type="protein sequence ID" value="EOT38996.1"/>
    <property type="molecule type" value="Genomic_DNA"/>
</dbReference>
<evidence type="ECO:0000313" key="2">
    <source>
        <dbReference type="Proteomes" id="UP000014127"/>
    </source>
</evidence>
<evidence type="ECO:0000313" key="1">
    <source>
        <dbReference type="EMBL" id="EOT38996.1"/>
    </source>
</evidence>
<gene>
    <name evidence="1" type="ORF">OMK_02478</name>
</gene>
<comment type="caution">
    <text evidence="1">The sequence shown here is derived from an EMBL/GenBank/DDBJ whole genome shotgun (WGS) entry which is preliminary data.</text>
</comment>
<keyword evidence="2" id="KW-1185">Reference proteome</keyword>
<protein>
    <submittedName>
        <fullName evidence="1">Uncharacterized protein</fullName>
    </submittedName>
</protein>
<reference evidence="1 2" key="1">
    <citation type="submission" date="2013-03" db="EMBL/GenBank/DDBJ databases">
        <title>The Genome Sequence of Enterococcus dispar ATCC_51266 (Illumina only assembly).</title>
        <authorList>
            <consortium name="The Broad Institute Genomics Platform"/>
            <consortium name="The Broad Institute Genome Sequencing Center for Infectious Disease"/>
            <person name="Earl A."/>
            <person name="Russ C."/>
            <person name="Gilmore M."/>
            <person name="Surin D."/>
            <person name="Walker B."/>
            <person name="Young S."/>
            <person name="Zeng Q."/>
            <person name="Gargeya S."/>
            <person name="Fitzgerald M."/>
            <person name="Haas B."/>
            <person name="Abouelleil A."/>
            <person name="Allen A.W."/>
            <person name="Alvarado L."/>
            <person name="Arachchi H.M."/>
            <person name="Berlin A.M."/>
            <person name="Chapman S.B."/>
            <person name="Gainer-Dewar J."/>
            <person name="Goldberg J."/>
            <person name="Griggs A."/>
            <person name="Gujja S."/>
            <person name="Hansen M."/>
            <person name="Howarth C."/>
            <person name="Imamovic A."/>
            <person name="Ireland A."/>
            <person name="Larimer J."/>
            <person name="McCowan C."/>
            <person name="Murphy C."/>
            <person name="Pearson M."/>
            <person name="Poon T.W."/>
            <person name="Priest M."/>
            <person name="Roberts A."/>
            <person name="Saif S."/>
            <person name="Shea T."/>
            <person name="Sisk P."/>
            <person name="Sykes S."/>
            <person name="Wortman J."/>
            <person name="Nusbaum C."/>
            <person name="Birren B."/>
        </authorList>
    </citation>
    <scope>NUCLEOTIDE SEQUENCE [LARGE SCALE GENOMIC DNA]</scope>
    <source>
        <strain evidence="1 2">ATCC 51266</strain>
    </source>
</reference>
<accession>S1NK54</accession>
<dbReference type="Proteomes" id="UP000014127">
    <property type="component" value="Unassembled WGS sequence"/>
</dbReference>
<proteinExistence type="predicted"/>
<dbReference type="AlphaFoldDB" id="S1NK54"/>
<name>S1NK54_9ENTE</name>